<dbReference type="PROSITE" id="PS00211">
    <property type="entry name" value="ABC_TRANSPORTER_1"/>
    <property type="match status" value="1"/>
</dbReference>
<keyword evidence="1" id="KW-0547">Nucleotide-binding</keyword>
<evidence type="ECO:0000256" key="1">
    <source>
        <dbReference type="ARBA" id="ARBA00022741"/>
    </source>
</evidence>
<dbReference type="Gene3D" id="3.40.50.300">
    <property type="entry name" value="P-loop containing nucleotide triphosphate hydrolases"/>
    <property type="match status" value="2"/>
</dbReference>
<dbReference type="SMART" id="SM00382">
    <property type="entry name" value="AAA"/>
    <property type="match status" value="2"/>
</dbReference>
<protein>
    <submittedName>
        <fullName evidence="4">ABC transporter, ATP-binding protein</fullName>
    </submittedName>
</protein>
<dbReference type="Pfam" id="PF00005">
    <property type="entry name" value="ABC_tran"/>
    <property type="match status" value="2"/>
</dbReference>
<dbReference type="RefSeq" id="WP_036431324.1">
    <property type="nucleotide sequence ID" value="NZ_JFDO01000004.1"/>
</dbReference>
<dbReference type="AlphaFoldDB" id="A0A084ERN7"/>
<dbReference type="GO" id="GO:0016887">
    <property type="term" value="F:ATP hydrolysis activity"/>
    <property type="evidence" value="ECO:0007669"/>
    <property type="project" value="InterPro"/>
</dbReference>
<dbReference type="GO" id="GO:0005524">
    <property type="term" value="F:ATP binding"/>
    <property type="evidence" value="ECO:0007669"/>
    <property type="project" value="UniProtKB-KW"/>
</dbReference>
<dbReference type="PROSITE" id="PS50893">
    <property type="entry name" value="ABC_TRANSPORTER_2"/>
    <property type="match status" value="2"/>
</dbReference>
<dbReference type="InterPro" id="IPR027417">
    <property type="entry name" value="P-loop_NTPase"/>
</dbReference>
<reference evidence="4 5" key="1">
    <citation type="submission" date="2014-02" db="EMBL/GenBank/DDBJ databases">
        <title>Genome sequence of Mycoplasma capricolum subsp. capricolum strain 14232.</title>
        <authorList>
            <person name="Sirand-Pugnet P."/>
            <person name="Breton M."/>
            <person name="Dordet-Frisoni E."/>
            <person name="Baranowski E."/>
            <person name="Barre A."/>
            <person name="Couture C."/>
            <person name="Dupuy V."/>
            <person name="Gaurivaud P."/>
            <person name="Jacob D."/>
            <person name="Lemaitre C."/>
            <person name="Manso-Silvan L."/>
            <person name="Nikolski M."/>
            <person name="Nouvel L.-X."/>
            <person name="Poumarat F."/>
            <person name="Tardy F."/>
            <person name="Thebault P."/>
            <person name="Theil S."/>
            <person name="Citti C."/>
            <person name="Thiaucourt F."/>
            <person name="Blanchard A."/>
        </authorList>
    </citation>
    <scope>NUCLEOTIDE SEQUENCE [LARGE SCALE GENOMIC DNA]</scope>
    <source>
        <strain evidence="4 5">14232</strain>
    </source>
</reference>
<dbReference type="EMBL" id="JFDO01000004">
    <property type="protein sequence ID" value="KEZ20629.1"/>
    <property type="molecule type" value="Genomic_DNA"/>
</dbReference>
<dbReference type="FunFam" id="3.40.50.300:FF:000011">
    <property type="entry name" value="Putative ABC transporter ATP-binding component"/>
    <property type="match status" value="1"/>
</dbReference>
<dbReference type="PANTHER" id="PTHR42855">
    <property type="entry name" value="ABC TRANSPORTER ATP-BINDING SUBUNIT"/>
    <property type="match status" value="1"/>
</dbReference>
<name>A0A084ERN7_MYCCA</name>
<dbReference type="Pfam" id="PF12848">
    <property type="entry name" value="ABC_tran_Xtn"/>
    <property type="match status" value="1"/>
</dbReference>
<proteinExistence type="predicted"/>
<gene>
    <name evidence="4" type="primary">abc</name>
    <name evidence="4" type="ORF">MCAPa_2090</name>
</gene>
<dbReference type="CDD" id="cd03221">
    <property type="entry name" value="ABCF_EF-3"/>
    <property type="match status" value="2"/>
</dbReference>
<dbReference type="SUPFAM" id="SSF52540">
    <property type="entry name" value="P-loop containing nucleoside triphosphate hydrolases"/>
    <property type="match status" value="2"/>
</dbReference>
<feature type="domain" description="ABC transporter" evidence="3">
    <location>
        <begin position="4"/>
        <end position="256"/>
    </location>
</feature>
<comment type="caution">
    <text evidence="4">The sequence shown here is derived from an EMBL/GenBank/DDBJ whole genome shotgun (WGS) entry which is preliminary data.</text>
</comment>
<evidence type="ECO:0000256" key="2">
    <source>
        <dbReference type="ARBA" id="ARBA00022840"/>
    </source>
</evidence>
<dbReference type="InterPro" id="IPR003439">
    <property type="entry name" value="ABC_transporter-like_ATP-bd"/>
</dbReference>
<dbReference type="Proteomes" id="UP000028533">
    <property type="component" value="Unassembled WGS sequence"/>
</dbReference>
<keyword evidence="2 4" id="KW-0067">ATP-binding</keyword>
<dbReference type="InterPro" id="IPR032781">
    <property type="entry name" value="ABC_tran_Xtn"/>
</dbReference>
<dbReference type="InterPro" id="IPR051309">
    <property type="entry name" value="ABCF_ATPase"/>
</dbReference>
<feature type="domain" description="ABC transporter" evidence="3">
    <location>
        <begin position="317"/>
        <end position="511"/>
    </location>
</feature>
<organism evidence="4 5">
    <name type="scientific">Mycoplasma capricolum subsp. capricolum 14232</name>
    <dbReference type="NCBI Taxonomy" id="1188238"/>
    <lineage>
        <taxon>Bacteria</taxon>
        <taxon>Bacillati</taxon>
        <taxon>Mycoplasmatota</taxon>
        <taxon>Mollicutes</taxon>
        <taxon>Mycoplasmataceae</taxon>
        <taxon>Mycoplasma</taxon>
    </lineage>
</organism>
<accession>A0A084ERN7</accession>
<evidence type="ECO:0000259" key="3">
    <source>
        <dbReference type="PROSITE" id="PS50893"/>
    </source>
</evidence>
<sequence length="512" mass="58484">MSLIVLENITHQNGEKVLYKNSEMRINKGEHVALVGPNGAGKSTLLNIIAQKITPDHGTIQWHPKAKIGYLDQHQEVDPNITSEEYLKDAFKNLFEIEARIHKIYEDMAIEYKESDLIKALELQDYLTSHNFDTIDKTVGNLVSGLGINPNNMKKKLSELSGGQRGKILLAKLLLKNDDFILLDEPTNFLDIEQVEWLINFLNNYENAFLMISHDIEFVNRVAKIIFAIENQKINRYVGDYNKYLELSALKADQYDKARESQQQQIAKLKDYIARNAARFSTAKSAQSRQKQLDKMDVLDERKKLVKPKMSFKYKRPNSAVVVKSQNLEIGYNFSLTAPLTFELREGQKCIVKGYNGIGKTTFLKTVSNQLKPIGGWCKLGDGVEVRYFEQVEKFHEYENPISYLSSRHPQVLEPEIRSTLSRFGIRSELMLNPMNDLSGGEQTKVRLASLSLEPASLLILDEPTNHIDVLAKESLLEAIKEFQGTVLITTHDINFETNWADKILNFEDLVE</sequence>
<evidence type="ECO:0000313" key="5">
    <source>
        <dbReference type="Proteomes" id="UP000028533"/>
    </source>
</evidence>
<dbReference type="InterPro" id="IPR017871">
    <property type="entry name" value="ABC_transporter-like_CS"/>
</dbReference>
<dbReference type="PANTHER" id="PTHR42855:SF2">
    <property type="entry name" value="DRUG RESISTANCE ABC TRANSPORTER,ATP-BINDING PROTEIN"/>
    <property type="match status" value="1"/>
</dbReference>
<dbReference type="InterPro" id="IPR003593">
    <property type="entry name" value="AAA+_ATPase"/>
</dbReference>
<evidence type="ECO:0000313" key="4">
    <source>
        <dbReference type="EMBL" id="KEZ20629.1"/>
    </source>
</evidence>